<accession>A0A2K1KCK3</accession>
<sequence length="666" mass="73460">MHTPPSLLHLCQRVLANFLNSDLDYWKVFKDLPPDVINGILLHLPPITLYALNREFLLYSREWRDSELACTAELSSEIGREHTEIVGEEGSSDSSSNRSARLCRRKRGHNGSSRPLDFSALKLGMSAAWKSLYIKRWPTCADRYHGAVDWQQLYWETHLQCCLNAASEEPSISTLDCQIGDIVMPNDVLKNLNSEIIGNEESTFSTLRANCVYFGCFVRKLRLYSILCSPKLVILLKHARLHSVTFCNVRIKSELTGICQLLTANASTLRSVEFYRSKFSGETLNKIGKAMCPTGTRHYIQHFALISSRVFDQANLFAVNSSTDFLQFLTAARSLRSLILCDNSLEQENVVLILKVILQHAKNICSVQLVDNEMFLTYFLLTLGLGEAFTRSFSSCMTANKLAQSETTRVFKRLSALDLRSNILDSEAIGSLTKCLTKMPSLQQLDVSDNPLEDAGIRLLVPYISNSLTALKELSLASCQMTATSAIVMLNALSNSQTTLRRLSLAGNSLGSTVVQSLAQFLRKCPLENLDVSDIDLGPTGCSDVLKETLITNGTLLHIDISKNRICGLGAVMLASIISAGTSRLTSINASANLLSSESIQHIAKNIQNSKTYVESTGRSISLDLRNNPGSFLCKLAGLHGRVGACTVLLSDSSCETHSVLHDDDP</sequence>
<evidence type="ECO:0000313" key="4">
    <source>
        <dbReference type="Proteomes" id="UP000006727"/>
    </source>
</evidence>
<organism evidence="2">
    <name type="scientific">Physcomitrium patens</name>
    <name type="common">Spreading-leaved earth moss</name>
    <name type="synonym">Physcomitrella patens</name>
    <dbReference type="NCBI Taxonomy" id="3218"/>
    <lineage>
        <taxon>Eukaryota</taxon>
        <taxon>Viridiplantae</taxon>
        <taxon>Streptophyta</taxon>
        <taxon>Embryophyta</taxon>
        <taxon>Bryophyta</taxon>
        <taxon>Bryophytina</taxon>
        <taxon>Bryopsida</taxon>
        <taxon>Funariidae</taxon>
        <taxon>Funariales</taxon>
        <taxon>Funariaceae</taxon>
        <taxon>Physcomitrium</taxon>
    </lineage>
</organism>
<reference evidence="2 4" key="2">
    <citation type="journal article" date="2018" name="Plant J.">
        <title>The Physcomitrella patens chromosome-scale assembly reveals moss genome structure and evolution.</title>
        <authorList>
            <person name="Lang D."/>
            <person name="Ullrich K.K."/>
            <person name="Murat F."/>
            <person name="Fuchs J."/>
            <person name="Jenkins J."/>
            <person name="Haas F.B."/>
            <person name="Piednoel M."/>
            <person name="Gundlach H."/>
            <person name="Van Bel M."/>
            <person name="Meyberg R."/>
            <person name="Vives C."/>
            <person name="Morata J."/>
            <person name="Symeonidi A."/>
            <person name="Hiss M."/>
            <person name="Muchero W."/>
            <person name="Kamisugi Y."/>
            <person name="Saleh O."/>
            <person name="Blanc G."/>
            <person name="Decker E.L."/>
            <person name="van Gessel N."/>
            <person name="Grimwood J."/>
            <person name="Hayes R.D."/>
            <person name="Graham S.W."/>
            <person name="Gunter L.E."/>
            <person name="McDaniel S.F."/>
            <person name="Hoernstein S.N.W."/>
            <person name="Larsson A."/>
            <person name="Li F.W."/>
            <person name="Perroud P.F."/>
            <person name="Phillips J."/>
            <person name="Ranjan P."/>
            <person name="Rokshar D.S."/>
            <person name="Rothfels C.J."/>
            <person name="Schneider L."/>
            <person name="Shu S."/>
            <person name="Stevenson D.W."/>
            <person name="Thummler F."/>
            <person name="Tillich M."/>
            <person name="Villarreal Aguilar J.C."/>
            <person name="Widiez T."/>
            <person name="Wong G.K."/>
            <person name="Wymore A."/>
            <person name="Zhang Y."/>
            <person name="Zimmer A.D."/>
            <person name="Quatrano R.S."/>
            <person name="Mayer K.F.X."/>
            <person name="Goodstein D."/>
            <person name="Casacuberta J.M."/>
            <person name="Vandepoele K."/>
            <person name="Reski R."/>
            <person name="Cuming A.C."/>
            <person name="Tuskan G.A."/>
            <person name="Maumus F."/>
            <person name="Salse J."/>
            <person name="Schmutz J."/>
            <person name="Rensing S.A."/>
        </authorList>
    </citation>
    <scope>NUCLEOTIDE SEQUENCE [LARGE SCALE GENOMIC DNA]</scope>
    <source>
        <strain evidence="3 4">cv. Gransden 2004</strain>
    </source>
</reference>
<dbReference type="AlphaFoldDB" id="A0A2K1KCK3"/>
<reference evidence="3" key="3">
    <citation type="submission" date="2020-12" db="UniProtKB">
        <authorList>
            <consortium name="EnsemblPlants"/>
        </authorList>
    </citation>
    <scope>IDENTIFICATION</scope>
</reference>
<dbReference type="Gramene" id="Pp3c7_21970V3.1">
    <property type="protein sequence ID" value="Pp3c7_21970V3.1"/>
    <property type="gene ID" value="Pp3c7_21970"/>
</dbReference>
<evidence type="ECO:0000256" key="1">
    <source>
        <dbReference type="SAM" id="MobiDB-lite"/>
    </source>
</evidence>
<dbReference type="EnsemblPlants" id="Pp3c7_21970V3.2">
    <property type="protein sequence ID" value="Pp3c7_21970V3.2"/>
    <property type="gene ID" value="Pp3c7_21970"/>
</dbReference>
<dbReference type="PANTHER" id="PTHR47818:SF2">
    <property type="entry name" value="F-BOX DOMAIN-CONTAINING PROTEIN"/>
    <property type="match status" value="1"/>
</dbReference>
<evidence type="ECO:0000313" key="2">
    <source>
        <dbReference type="EMBL" id="PNR51491.1"/>
    </source>
</evidence>
<dbReference type="PaxDb" id="3218-PP1S2_238V6.1"/>
<dbReference type="PANTHER" id="PTHR47818">
    <property type="entry name" value="RNI-LIKE SUPERFAMILY PROTEIN"/>
    <property type="match status" value="1"/>
</dbReference>
<gene>
    <name evidence="2" type="ORF">PHYPA_010678</name>
</gene>
<dbReference type="InterPro" id="IPR001611">
    <property type="entry name" value="Leu-rich_rpt"/>
</dbReference>
<dbReference type="InterPro" id="IPR032675">
    <property type="entry name" value="LRR_dom_sf"/>
</dbReference>
<dbReference type="Gramene" id="Pp3c7_21970V3.2">
    <property type="protein sequence ID" value="Pp3c7_21970V3.2"/>
    <property type="gene ID" value="Pp3c7_21970"/>
</dbReference>
<dbReference type="SUPFAM" id="SSF52047">
    <property type="entry name" value="RNI-like"/>
    <property type="match status" value="1"/>
</dbReference>
<dbReference type="EMBL" id="ABEU02000007">
    <property type="protein sequence ID" value="PNR51491.1"/>
    <property type="molecule type" value="Genomic_DNA"/>
</dbReference>
<evidence type="ECO:0008006" key="5">
    <source>
        <dbReference type="Google" id="ProtNLM"/>
    </source>
</evidence>
<dbReference type="InParanoid" id="A0A2K1KCK3"/>
<feature type="region of interest" description="Disordered" evidence="1">
    <location>
        <begin position="83"/>
        <end position="111"/>
    </location>
</feature>
<dbReference type="Pfam" id="PF13516">
    <property type="entry name" value="LRR_6"/>
    <property type="match status" value="1"/>
</dbReference>
<proteinExistence type="predicted"/>
<name>A0A2K1KCK3_PHYPA</name>
<dbReference type="EnsemblPlants" id="Pp3c7_21970V3.1">
    <property type="protein sequence ID" value="Pp3c7_21970V3.1"/>
    <property type="gene ID" value="Pp3c7_21970"/>
</dbReference>
<evidence type="ECO:0000313" key="3">
    <source>
        <dbReference type="EnsemblPlants" id="Pp3c7_21970V3.1"/>
    </source>
</evidence>
<reference evidence="2 4" key="1">
    <citation type="journal article" date="2008" name="Science">
        <title>The Physcomitrella genome reveals evolutionary insights into the conquest of land by plants.</title>
        <authorList>
            <person name="Rensing S."/>
            <person name="Lang D."/>
            <person name="Zimmer A."/>
            <person name="Terry A."/>
            <person name="Salamov A."/>
            <person name="Shapiro H."/>
            <person name="Nishiyama T."/>
            <person name="Perroud P.-F."/>
            <person name="Lindquist E."/>
            <person name="Kamisugi Y."/>
            <person name="Tanahashi T."/>
            <person name="Sakakibara K."/>
            <person name="Fujita T."/>
            <person name="Oishi K."/>
            <person name="Shin-I T."/>
            <person name="Kuroki Y."/>
            <person name="Toyoda A."/>
            <person name="Suzuki Y."/>
            <person name="Hashimoto A."/>
            <person name="Yamaguchi K."/>
            <person name="Sugano A."/>
            <person name="Kohara Y."/>
            <person name="Fujiyama A."/>
            <person name="Anterola A."/>
            <person name="Aoki S."/>
            <person name="Ashton N."/>
            <person name="Barbazuk W.B."/>
            <person name="Barker E."/>
            <person name="Bennetzen J."/>
            <person name="Bezanilla M."/>
            <person name="Blankenship R."/>
            <person name="Cho S.H."/>
            <person name="Dutcher S."/>
            <person name="Estelle M."/>
            <person name="Fawcett J.A."/>
            <person name="Gundlach H."/>
            <person name="Hanada K."/>
            <person name="Heyl A."/>
            <person name="Hicks K.A."/>
            <person name="Hugh J."/>
            <person name="Lohr M."/>
            <person name="Mayer K."/>
            <person name="Melkozernov A."/>
            <person name="Murata T."/>
            <person name="Nelson D."/>
            <person name="Pils B."/>
            <person name="Prigge M."/>
            <person name="Reiss B."/>
            <person name="Renner T."/>
            <person name="Rombauts S."/>
            <person name="Rushton P."/>
            <person name="Sanderfoot A."/>
            <person name="Schween G."/>
            <person name="Shiu S.-H."/>
            <person name="Stueber K."/>
            <person name="Theodoulou F.L."/>
            <person name="Tu H."/>
            <person name="Van de Peer Y."/>
            <person name="Verrier P.J."/>
            <person name="Waters E."/>
            <person name="Wood A."/>
            <person name="Yang L."/>
            <person name="Cove D."/>
            <person name="Cuming A."/>
            <person name="Hasebe M."/>
            <person name="Lucas S."/>
            <person name="Mishler D.B."/>
            <person name="Reski R."/>
            <person name="Grigoriev I."/>
            <person name="Quatrano R.S."/>
            <person name="Boore J.L."/>
        </authorList>
    </citation>
    <scope>NUCLEOTIDE SEQUENCE [LARGE SCALE GENOMIC DNA]</scope>
    <source>
        <strain evidence="3 4">cv. Gransden 2004</strain>
    </source>
</reference>
<dbReference type="FunCoup" id="A0A2K1KCK3">
    <property type="interactions" value="23"/>
</dbReference>
<dbReference type="Gene3D" id="3.80.10.10">
    <property type="entry name" value="Ribonuclease Inhibitor"/>
    <property type="match status" value="1"/>
</dbReference>
<keyword evidence="4" id="KW-1185">Reference proteome</keyword>
<protein>
    <recommendedName>
        <fullName evidence="5">F-box domain-containing protein</fullName>
    </recommendedName>
</protein>
<dbReference type="Proteomes" id="UP000006727">
    <property type="component" value="Chromosome 7"/>
</dbReference>
<dbReference type="SMART" id="SM00368">
    <property type="entry name" value="LRR_RI"/>
    <property type="match status" value="6"/>
</dbReference>